<feature type="compositionally biased region" description="Basic and acidic residues" evidence="1">
    <location>
        <begin position="402"/>
        <end position="427"/>
    </location>
</feature>
<evidence type="ECO:0000313" key="4">
    <source>
        <dbReference type="Proteomes" id="UP000664203"/>
    </source>
</evidence>
<dbReference type="GO" id="GO:0030479">
    <property type="term" value="C:actin cortical patch"/>
    <property type="evidence" value="ECO:0007669"/>
    <property type="project" value="TreeGrafter"/>
</dbReference>
<feature type="region of interest" description="Disordered" evidence="1">
    <location>
        <begin position="402"/>
        <end position="436"/>
    </location>
</feature>
<comment type="caution">
    <text evidence="3">The sequence shown here is derived from an EMBL/GenBank/DDBJ whole genome shotgun (WGS) entry which is preliminary data.</text>
</comment>
<dbReference type="EMBL" id="CAJPDR010000008">
    <property type="protein sequence ID" value="CAF9904827.1"/>
    <property type="molecule type" value="Genomic_DNA"/>
</dbReference>
<dbReference type="OrthoDB" id="445362at2759"/>
<reference evidence="3" key="1">
    <citation type="submission" date="2021-03" db="EMBL/GenBank/DDBJ databases">
        <authorList>
            <person name="Tagirdzhanova G."/>
        </authorList>
    </citation>
    <scope>NUCLEOTIDE SEQUENCE</scope>
</reference>
<dbReference type="Pfam" id="PF09431">
    <property type="entry name" value="SPIN90_LRD"/>
    <property type="match status" value="1"/>
</dbReference>
<dbReference type="InterPro" id="IPR018556">
    <property type="entry name" value="SPIN90/Ldb17_LRD"/>
</dbReference>
<dbReference type="SUPFAM" id="SSF48371">
    <property type="entry name" value="ARM repeat"/>
    <property type="match status" value="1"/>
</dbReference>
<name>A0A8H3EFS0_9LECA</name>
<evidence type="ECO:0000259" key="2">
    <source>
        <dbReference type="Pfam" id="PF09431"/>
    </source>
</evidence>
<keyword evidence="4" id="KW-1185">Reference proteome</keyword>
<evidence type="ECO:0000256" key="1">
    <source>
        <dbReference type="SAM" id="MobiDB-lite"/>
    </source>
</evidence>
<protein>
    <recommendedName>
        <fullName evidence="2">SPIN90/Ldb17 leucine-rich domain-containing protein</fullName>
    </recommendedName>
</protein>
<organism evidence="3 4">
    <name type="scientific">Alectoria fallacina</name>
    <dbReference type="NCBI Taxonomy" id="1903189"/>
    <lineage>
        <taxon>Eukaryota</taxon>
        <taxon>Fungi</taxon>
        <taxon>Dikarya</taxon>
        <taxon>Ascomycota</taxon>
        <taxon>Pezizomycotina</taxon>
        <taxon>Lecanoromycetes</taxon>
        <taxon>OSLEUM clade</taxon>
        <taxon>Lecanoromycetidae</taxon>
        <taxon>Lecanorales</taxon>
        <taxon>Lecanorineae</taxon>
        <taxon>Parmeliaceae</taxon>
        <taxon>Alectoria</taxon>
    </lineage>
</organism>
<gene>
    <name evidence="3" type="ORF">ALECFALPRED_009950</name>
</gene>
<dbReference type="InterPro" id="IPR030125">
    <property type="entry name" value="SPIN90/Ldb17"/>
</dbReference>
<dbReference type="AlphaFoldDB" id="A0A8H3EFS0"/>
<dbReference type="GO" id="GO:0071933">
    <property type="term" value="F:Arp2/3 complex binding"/>
    <property type="evidence" value="ECO:0007669"/>
    <property type="project" value="TreeGrafter"/>
</dbReference>
<dbReference type="GO" id="GO:0051666">
    <property type="term" value="P:actin cortical patch localization"/>
    <property type="evidence" value="ECO:0007669"/>
    <property type="project" value="TreeGrafter"/>
</dbReference>
<dbReference type="GO" id="GO:0006897">
    <property type="term" value="P:endocytosis"/>
    <property type="evidence" value="ECO:0007669"/>
    <property type="project" value="TreeGrafter"/>
</dbReference>
<proteinExistence type="predicted"/>
<accession>A0A8H3EFS0</accession>
<dbReference type="InterPro" id="IPR016024">
    <property type="entry name" value="ARM-type_fold"/>
</dbReference>
<dbReference type="Proteomes" id="UP000664203">
    <property type="component" value="Unassembled WGS sequence"/>
</dbReference>
<evidence type="ECO:0000313" key="3">
    <source>
        <dbReference type="EMBL" id="CAF9904827.1"/>
    </source>
</evidence>
<sequence length="463" mass="53003">MEFDVSYTLDNEQQFWDELEEIVSAQCQSHELIDNALRSYLTFVTSYKGEYIHSEYDIARCSYRLLGSSLFTKNKDYVRRQIVYSLLQEDSPDTLHLIIAFLLFDGRQNDITFEMMNEEDGFPRLLELIQGGKDDDAGLHRMLLELLYEMSRIQRLRTEDLILIEDEFIAYMLQIIEGLSDDVNDPYHYPVIRVVLILNEQYMCSAHDPSPDQLTSPNTPLTNKVMKILSAQGSTYKTFGENIILLLNRESETSLQLLILKLLYLLFTTPPTYEYFYTNDLHVLLDIILRNLLDLPPSSTALRHTYLRVLYPLLAHTQLKHPPHYKQNELVRLLAMMAEDDNHHFGAIDETTKRLVGRCGKVGWLKDEEALGLSPTWVKQRLLSVDLPSAMESSLSVVEVTTQRERPGVKTPSRAEDDKVNENKGNDVVDAGIGNDGTVTAGNGRIERATCVERSPFEVEGEA</sequence>
<dbReference type="GO" id="GO:0000147">
    <property type="term" value="P:actin cortical patch assembly"/>
    <property type="evidence" value="ECO:0007669"/>
    <property type="project" value="TreeGrafter"/>
</dbReference>
<dbReference type="PANTHER" id="PTHR13357:SF1">
    <property type="entry name" value="NCK-INTERACTING PROTEIN WITH SH3 DOMAIN"/>
    <property type="match status" value="1"/>
</dbReference>
<dbReference type="PANTHER" id="PTHR13357">
    <property type="entry name" value="SH3 ADAPTER PROTEIN SPIN90 NCK INTERACTING PROTEIN WITH SH3 DOMAIN"/>
    <property type="match status" value="1"/>
</dbReference>
<feature type="domain" description="SPIN90/Ldb17 leucine-rich" evidence="2">
    <location>
        <begin position="185"/>
        <end position="329"/>
    </location>
</feature>